<gene>
    <name evidence="2" type="primary">ORF123396</name>
    <name evidence="3" type="synonym">ORF123399</name>
    <name evidence="4" type="synonym">ORF123403</name>
    <name evidence="5" type="synonym">ORF123405</name>
</gene>
<dbReference type="AlphaFoldDB" id="A0A0B7ALQ9"/>
<evidence type="ECO:0000313" key="3">
    <source>
        <dbReference type="EMBL" id="CEK80917.1"/>
    </source>
</evidence>
<evidence type="ECO:0000313" key="2">
    <source>
        <dbReference type="EMBL" id="CEK80916.1"/>
    </source>
</evidence>
<evidence type="ECO:0000313" key="5">
    <source>
        <dbReference type="EMBL" id="CEK80919.1"/>
    </source>
</evidence>
<keyword evidence="1" id="KW-1133">Transmembrane helix</keyword>
<sequence length="79" mass="8929">MTSPIWTCNVLEHCGHGILVTPVAGLNASLSWLAFIVLLLQFWLTRMSMLFHKKLSAKQTANHLQSSSVNDFKYFPHSL</sequence>
<dbReference type="EMBL" id="HACG01034053">
    <property type="protein sequence ID" value="CEK80918.1"/>
    <property type="molecule type" value="Transcribed_RNA"/>
</dbReference>
<reference evidence="2" key="1">
    <citation type="submission" date="2014-12" db="EMBL/GenBank/DDBJ databases">
        <title>Insight into the proteome of Arion vulgaris.</title>
        <authorList>
            <person name="Aradska J."/>
            <person name="Bulat T."/>
            <person name="Smidak R."/>
            <person name="Sarate P."/>
            <person name="Gangsoo J."/>
            <person name="Sialana F."/>
            <person name="Bilban M."/>
            <person name="Lubec G."/>
        </authorList>
    </citation>
    <scope>NUCLEOTIDE SEQUENCE</scope>
    <source>
        <tissue evidence="2">Skin</tissue>
    </source>
</reference>
<evidence type="ECO:0000256" key="1">
    <source>
        <dbReference type="SAM" id="Phobius"/>
    </source>
</evidence>
<evidence type="ECO:0000313" key="4">
    <source>
        <dbReference type="EMBL" id="CEK80918.1"/>
    </source>
</evidence>
<keyword evidence="1" id="KW-0812">Transmembrane</keyword>
<dbReference type="EMBL" id="HACG01034054">
    <property type="protein sequence ID" value="CEK80919.1"/>
    <property type="molecule type" value="Transcribed_RNA"/>
</dbReference>
<proteinExistence type="predicted"/>
<protein>
    <submittedName>
        <fullName evidence="2">Uncharacterized protein</fullName>
    </submittedName>
</protein>
<dbReference type="EMBL" id="HACG01034052">
    <property type="protein sequence ID" value="CEK80917.1"/>
    <property type="molecule type" value="Transcribed_RNA"/>
</dbReference>
<dbReference type="EMBL" id="HACG01034051">
    <property type="protein sequence ID" value="CEK80916.1"/>
    <property type="molecule type" value="Transcribed_RNA"/>
</dbReference>
<name>A0A0B7ALQ9_9EUPU</name>
<feature type="transmembrane region" description="Helical" evidence="1">
    <location>
        <begin position="26"/>
        <end position="44"/>
    </location>
</feature>
<accession>A0A0B7ALQ9</accession>
<keyword evidence="1" id="KW-0472">Membrane</keyword>
<organism evidence="2">
    <name type="scientific">Arion vulgaris</name>
    <dbReference type="NCBI Taxonomy" id="1028688"/>
    <lineage>
        <taxon>Eukaryota</taxon>
        <taxon>Metazoa</taxon>
        <taxon>Spiralia</taxon>
        <taxon>Lophotrochozoa</taxon>
        <taxon>Mollusca</taxon>
        <taxon>Gastropoda</taxon>
        <taxon>Heterobranchia</taxon>
        <taxon>Euthyneura</taxon>
        <taxon>Panpulmonata</taxon>
        <taxon>Eupulmonata</taxon>
        <taxon>Stylommatophora</taxon>
        <taxon>Helicina</taxon>
        <taxon>Arionoidea</taxon>
        <taxon>Arionidae</taxon>
        <taxon>Arion</taxon>
    </lineage>
</organism>